<name>A0A0T5YVK7_9GAMM</name>
<dbReference type="Proteomes" id="UP000051634">
    <property type="component" value="Unassembled WGS sequence"/>
</dbReference>
<feature type="chain" id="PRO_5006666995" evidence="1">
    <location>
        <begin position="25"/>
        <end position="195"/>
    </location>
</feature>
<dbReference type="Gene3D" id="3.10.450.710">
    <property type="entry name" value="Tgt2/MlaC"/>
    <property type="match status" value="1"/>
</dbReference>
<dbReference type="EMBL" id="LDXT01000089">
    <property type="protein sequence ID" value="KRT54631.1"/>
    <property type="molecule type" value="Genomic_DNA"/>
</dbReference>
<sequence length="195" mass="22275">MSFKKMLLPLGLICFLFGSSQAVAVPSPTEQLREVVDGVMALLKQPEVDQAQRRQQMRDLIAPHFDFEVMSRSILAKNWKKADAAQRDRFVELFKRLMENTYIAAMESYTNETIRYGKEKIRKNKAVAETFIIRTGVEIPVIYRLRQRGDKWLAYDVVIEGVSIVRNYRSSFASLVKKQGIDGLLANLESKVQGG</sequence>
<accession>A0A0T5YVK7</accession>
<dbReference type="Pfam" id="PF05494">
    <property type="entry name" value="MlaC"/>
    <property type="match status" value="1"/>
</dbReference>
<feature type="signal peptide" evidence="1">
    <location>
        <begin position="1"/>
        <end position="24"/>
    </location>
</feature>
<dbReference type="InterPro" id="IPR008869">
    <property type="entry name" value="MlaC/ttg2D"/>
</dbReference>
<protein>
    <submittedName>
        <fullName evidence="2">ABC-type transporter Mla maintaining outer membrane lipid asymmetry, periplasmic MlaC component</fullName>
    </submittedName>
</protein>
<organism evidence="2 3">
    <name type="scientific">endosymbiont of Ridgeia piscesae</name>
    <dbReference type="NCBI Taxonomy" id="54398"/>
    <lineage>
        <taxon>Bacteria</taxon>
        <taxon>Pseudomonadati</taxon>
        <taxon>Pseudomonadota</taxon>
        <taxon>Gammaproteobacteria</taxon>
        <taxon>sulfur-oxidizing symbionts</taxon>
    </lineage>
</organism>
<reference evidence="2 3" key="1">
    <citation type="submission" date="2015-11" db="EMBL/GenBank/DDBJ databases">
        <title>The genome of Candidatus Endoriftia persephone in Ridgeia piscesae and population structure of the North Eastern Pacific vestimentiferan symbionts.</title>
        <authorList>
            <person name="Perez M."/>
            <person name="Juniper K.S."/>
        </authorList>
    </citation>
    <scope>NUCLEOTIDE SEQUENCE [LARGE SCALE GENOMIC DNA]</scope>
    <source>
        <strain evidence="2">Ind11</strain>
    </source>
</reference>
<evidence type="ECO:0000313" key="2">
    <source>
        <dbReference type="EMBL" id="KRT54631.1"/>
    </source>
</evidence>
<comment type="caution">
    <text evidence="2">The sequence shown here is derived from an EMBL/GenBank/DDBJ whole genome shotgun (WGS) entry which is preliminary data.</text>
</comment>
<dbReference type="RefSeq" id="WP_232432950.1">
    <property type="nucleotide sequence ID" value="NZ_KQ557124.1"/>
</dbReference>
<gene>
    <name evidence="2" type="ORF">Ga0074115_10842</name>
</gene>
<proteinExistence type="predicted"/>
<evidence type="ECO:0000256" key="1">
    <source>
        <dbReference type="SAM" id="SignalP"/>
    </source>
</evidence>
<dbReference type="AlphaFoldDB" id="A0A0T5YVK7"/>
<dbReference type="InterPro" id="IPR042245">
    <property type="entry name" value="Tgt2/MlaC_sf"/>
</dbReference>
<dbReference type="PIRSF" id="PIRSF004649">
    <property type="entry name" value="MlaC"/>
    <property type="match status" value="1"/>
</dbReference>
<evidence type="ECO:0000313" key="3">
    <source>
        <dbReference type="Proteomes" id="UP000051634"/>
    </source>
</evidence>
<dbReference type="PANTHER" id="PTHR36573">
    <property type="entry name" value="INTERMEMBRANE PHOSPHOLIPID TRANSPORT SYSTEM BINDING PROTEIN MLAC"/>
    <property type="match status" value="1"/>
</dbReference>
<dbReference type="PANTHER" id="PTHR36573:SF1">
    <property type="entry name" value="INTERMEMBRANE PHOSPHOLIPID TRANSPORT SYSTEM BINDING PROTEIN MLAC"/>
    <property type="match status" value="1"/>
</dbReference>
<keyword evidence="1" id="KW-0732">Signal</keyword>
<keyword evidence="3" id="KW-1185">Reference proteome</keyword>